<dbReference type="EMBL" id="PTJC01000005">
    <property type="protein sequence ID" value="PPK87733.1"/>
    <property type="molecule type" value="Genomic_DNA"/>
</dbReference>
<keyword evidence="2" id="KW-1185">Reference proteome</keyword>
<dbReference type="AlphaFoldDB" id="A0A2S6I8B5"/>
<comment type="caution">
    <text evidence="1">The sequence shown here is derived from an EMBL/GenBank/DDBJ whole genome shotgun (WGS) entry which is preliminary data.</text>
</comment>
<organism evidence="1 2">
    <name type="scientific">Neolewinella xylanilytica</name>
    <dbReference type="NCBI Taxonomy" id="1514080"/>
    <lineage>
        <taxon>Bacteria</taxon>
        <taxon>Pseudomonadati</taxon>
        <taxon>Bacteroidota</taxon>
        <taxon>Saprospiria</taxon>
        <taxon>Saprospirales</taxon>
        <taxon>Lewinellaceae</taxon>
        <taxon>Neolewinella</taxon>
    </lineage>
</organism>
<dbReference type="GO" id="GO:0008081">
    <property type="term" value="F:phosphoric diester hydrolase activity"/>
    <property type="evidence" value="ECO:0007669"/>
    <property type="project" value="InterPro"/>
</dbReference>
<dbReference type="SUPFAM" id="SSF51695">
    <property type="entry name" value="PLC-like phosphodiesterases"/>
    <property type="match status" value="1"/>
</dbReference>
<protein>
    <submittedName>
        <fullName evidence="1">Calcium-dependent phosphoinositide phospholipase C</fullName>
    </submittedName>
</protein>
<dbReference type="RefSeq" id="WP_211295142.1">
    <property type="nucleotide sequence ID" value="NZ_PTJC01000005.1"/>
</dbReference>
<sequence length="385" mass="42551">MQVVYIPAPAMIPYRHRAVLLLLAALSWLPTLLAQADGPARINELQVVATHNSYKRPMDGPVMQQLMALDSAQARSLDYAHPPLREQLDLGVRGLEIDVLHDPEGGRYRDPYGLRMQRENGLRPEPLDTTMLDRPGFKVLHVQDIDYRSSCGTLRACLEELRAWSDGNPGHLPVLVSINAKEGGIDRPGFTAALPFDDAAFTALDEEVRRVLSPDRLITPAMVRDTFATLRDAVLAGNWPTVDRARGRFFFVLDAGAGQTAIYTDGYPSLAGRLLFVTTDPSADEAAILFRNDPVGHEAEIRDLVRQGFLVRTRADAGTTEARNNDYSRLEAALASGAHYISTDYEQPDPRFGNDYRVRLPGEVLVRCNPLSKGPACPETLSPEK</sequence>
<dbReference type="Pfam" id="PF16670">
    <property type="entry name" value="PI-PLC-C1"/>
    <property type="match status" value="1"/>
</dbReference>
<name>A0A2S6I8B5_9BACT</name>
<evidence type="ECO:0000313" key="2">
    <source>
        <dbReference type="Proteomes" id="UP000237662"/>
    </source>
</evidence>
<gene>
    <name evidence="1" type="ORF">CLV84_0683</name>
</gene>
<dbReference type="InterPro" id="IPR032075">
    <property type="entry name" value="PI-PLC-C1"/>
</dbReference>
<reference evidence="1 2" key="1">
    <citation type="submission" date="2018-02" db="EMBL/GenBank/DDBJ databases">
        <title>Genomic Encyclopedia of Archaeal and Bacterial Type Strains, Phase II (KMG-II): from individual species to whole genera.</title>
        <authorList>
            <person name="Goeker M."/>
        </authorList>
    </citation>
    <scope>NUCLEOTIDE SEQUENCE [LARGE SCALE GENOMIC DNA]</scope>
    <source>
        <strain evidence="1 2">DSM 29526</strain>
    </source>
</reference>
<dbReference type="CDD" id="cd08589">
    <property type="entry name" value="PI-PLCc_SaPLC1_like"/>
    <property type="match status" value="1"/>
</dbReference>
<evidence type="ECO:0000313" key="1">
    <source>
        <dbReference type="EMBL" id="PPK87733.1"/>
    </source>
</evidence>
<accession>A0A2S6I8B5</accession>
<dbReference type="GO" id="GO:0006629">
    <property type="term" value="P:lipid metabolic process"/>
    <property type="evidence" value="ECO:0007669"/>
    <property type="project" value="InterPro"/>
</dbReference>
<dbReference type="InterPro" id="IPR017946">
    <property type="entry name" value="PLC-like_Pdiesterase_TIM-brl"/>
</dbReference>
<proteinExistence type="predicted"/>
<dbReference type="Proteomes" id="UP000237662">
    <property type="component" value="Unassembled WGS sequence"/>
</dbReference>
<dbReference type="Gene3D" id="3.20.20.190">
    <property type="entry name" value="Phosphatidylinositol (PI) phosphodiesterase"/>
    <property type="match status" value="1"/>
</dbReference>